<name>A0A1S1PER9_9ACTN</name>
<dbReference type="AlphaFoldDB" id="A0A1S1PER9"/>
<dbReference type="InterPro" id="IPR036388">
    <property type="entry name" value="WH-like_DNA-bd_sf"/>
</dbReference>
<dbReference type="Pfam" id="PF13613">
    <property type="entry name" value="HTH_Tnp_4"/>
    <property type="match status" value="1"/>
</dbReference>
<gene>
    <name evidence="5" type="ORF">BBK14_28545</name>
</gene>
<dbReference type="Pfam" id="PF13359">
    <property type="entry name" value="DDE_Tnp_4"/>
    <property type="match status" value="1"/>
</dbReference>
<comment type="caution">
    <text evidence="5">The sequence shown here is derived from an EMBL/GenBank/DDBJ whole genome shotgun (WGS) entry which is preliminary data.</text>
</comment>
<dbReference type="GO" id="GO:0004519">
    <property type="term" value="F:endonuclease activity"/>
    <property type="evidence" value="ECO:0007669"/>
    <property type="project" value="UniProtKB-KW"/>
</dbReference>
<dbReference type="GO" id="GO:0046872">
    <property type="term" value="F:metal ion binding"/>
    <property type="evidence" value="ECO:0007669"/>
    <property type="project" value="UniProtKB-KW"/>
</dbReference>
<evidence type="ECO:0000256" key="1">
    <source>
        <dbReference type="ARBA" id="ARBA00001968"/>
    </source>
</evidence>
<proteinExistence type="predicted"/>
<feature type="domain" description="DDE Tnp4" evidence="3">
    <location>
        <begin position="103"/>
        <end position="253"/>
    </location>
</feature>
<feature type="domain" description="Transposase Helix-turn-helix" evidence="4">
    <location>
        <begin position="33"/>
        <end position="84"/>
    </location>
</feature>
<comment type="cofactor">
    <cofactor evidence="1">
        <name>a divalent metal cation</name>
        <dbReference type="ChEBI" id="CHEBI:60240"/>
    </cofactor>
</comment>
<evidence type="ECO:0000259" key="3">
    <source>
        <dbReference type="Pfam" id="PF13359"/>
    </source>
</evidence>
<accession>A0A1S1PER9</accession>
<evidence type="ECO:0000313" key="5">
    <source>
        <dbReference type="EMBL" id="OHV20150.1"/>
    </source>
</evidence>
<keyword evidence="2" id="KW-0479">Metal-binding</keyword>
<reference evidence="6" key="1">
    <citation type="submission" date="2016-07" db="EMBL/GenBank/DDBJ databases">
        <title>Frankia sp. NRRL B-16219 Genome sequencing.</title>
        <authorList>
            <person name="Ghodhbane-Gtari F."/>
            <person name="Swanson E."/>
            <person name="Gueddou A."/>
            <person name="Louati M."/>
            <person name="Nouioui I."/>
            <person name="Hezbri K."/>
            <person name="Abebe-Akele F."/>
            <person name="Simpson S."/>
            <person name="Morris K."/>
            <person name="Thomas K."/>
            <person name="Gtari M."/>
            <person name="Tisa L.S."/>
        </authorList>
    </citation>
    <scope>NUCLEOTIDE SEQUENCE [LARGE SCALE GENOMIC DNA]</scope>
    <source>
        <strain evidence="6">NRRL B-16219</strain>
    </source>
</reference>
<evidence type="ECO:0000256" key="2">
    <source>
        <dbReference type="ARBA" id="ARBA00022723"/>
    </source>
</evidence>
<dbReference type="EMBL" id="MAXA01000271">
    <property type="protein sequence ID" value="OHV20150.1"/>
    <property type="molecule type" value="Genomic_DNA"/>
</dbReference>
<organism evidence="5 6">
    <name type="scientific">Parafrankia soli</name>
    <dbReference type="NCBI Taxonomy" id="2599596"/>
    <lineage>
        <taxon>Bacteria</taxon>
        <taxon>Bacillati</taxon>
        <taxon>Actinomycetota</taxon>
        <taxon>Actinomycetes</taxon>
        <taxon>Frankiales</taxon>
        <taxon>Frankiaceae</taxon>
        <taxon>Parafrankia</taxon>
    </lineage>
</organism>
<dbReference type="Gene3D" id="1.10.10.10">
    <property type="entry name" value="Winged helix-like DNA-binding domain superfamily/Winged helix DNA-binding domain"/>
    <property type="match status" value="1"/>
</dbReference>
<keyword evidence="5" id="KW-0378">Hydrolase</keyword>
<sequence length="258" mass="29075">MLAYPGAIALSESTLNFLATLLADDRAQRQTWRKLPPHDQALLVLAHLRNGDTYEQLAEGFQVSVGTVYNYVREAVELLATRGRSLLAAVWMFAWTQSNFLILDGTVVRTNRVRAHNRLYYSGKHKYHGINLQGLMDPYGRMIWISEGLPGSIHDLKATRMHDILHVINSAETIHLFADKGYVGGESDHLLLPYKKPANGELSDMLKEINRTQAATRAPGERGFAVLKNWRVLNRFRGCPRRVGKFAQAVLVLEQEGI</sequence>
<dbReference type="InterPro" id="IPR027805">
    <property type="entry name" value="Transposase_HTH_dom"/>
</dbReference>
<evidence type="ECO:0000259" key="4">
    <source>
        <dbReference type="Pfam" id="PF13613"/>
    </source>
</evidence>
<keyword evidence="5" id="KW-0540">Nuclease</keyword>
<dbReference type="OrthoDB" id="3699454at2"/>
<evidence type="ECO:0000313" key="6">
    <source>
        <dbReference type="Proteomes" id="UP000179769"/>
    </source>
</evidence>
<dbReference type="Proteomes" id="UP000179769">
    <property type="component" value="Unassembled WGS sequence"/>
</dbReference>
<dbReference type="InterPro" id="IPR027806">
    <property type="entry name" value="HARBI1_dom"/>
</dbReference>
<keyword evidence="5" id="KW-0255">Endonuclease</keyword>
<keyword evidence="6" id="KW-1185">Reference proteome</keyword>
<protein>
    <submittedName>
        <fullName evidence="5">DDE endonuclease</fullName>
    </submittedName>
</protein>